<dbReference type="Pfam" id="PF00926">
    <property type="entry name" value="DHBP_synthase"/>
    <property type="match status" value="1"/>
</dbReference>
<feature type="binding site" evidence="14">
    <location>
        <position position="28"/>
    </location>
    <ligand>
        <name>Mg(2+)</name>
        <dbReference type="ChEBI" id="CHEBI:18420"/>
        <label>2</label>
    </ligand>
</feature>
<reference evidence="17" key="2">
    <citation type="submission" date="2019-08" db="EMBL/GenBank/DDBJ databases">
        <authorList>
            <person name="Im W.-T."/>
        </authorList>
    </citation>
    <scope>NUCLEOTIDE SEQUENCE</scope>
    <source>
        <strain evidence="17">NF 2-5-3</strain>
    </source>
</reference>
<evidence type="ECO:0000313" key="18">
    <source>
        <dbReference type="Proteomes" id="UP000321776"/>
    </source>
</evidence>
<feature type="binding site" evidence="14">
    <location>
        <position position="143"/>
    </location>
    <ligand>
        <name>Mg(2+)</name>
        <dbReference type="ChEBI" id="CHEBI:18420"/>
        <label>2</label>
    </ligand>
</feature>
<comment type="function">
    <text evidence="3 14">Catalyzes the conversion of D-ribulose 5-phosphate to formate and 3,4-dihydroxy-2-butanone 4-phosphate.</text>
</comment>
<dbReference type="GO" id="GO:0003935">
    <property type="term" value="F:GTP cyclohydrolase II activity"/>
    <property type="evidence" value="ECO:0007669"/>
    <property type="project" value="TreeGrafter"/>
</dbReference>
<dbReference type="FunFam" id="3.90.870.10:FF:000001">
    <property type="entry name" value="Riboflavin biosynthesis protein RibBA"/>
    <property type="match status" value="1"/>
</dbReference>
<dbReference type="UniPathway" id="UPA00275">
    <property type="reaction ID" value="UER00399"/>
</dbReference>
<evidence type="ECO:0000256" key="5">
    <source>
        <dbReference type="ARBA" id="ARBA00005520"/>
    </source>
</evidence>
<dbReference type="InterPro" id="IPR036144">
    <property type="entry name" value="RibA-like_sf"/>
</dbReference>
<feature type="binding site" evidence="14">
    <location>
        <position position="32"/>
    </location>
    <ligand>
        <name>D-ribulose 5-phosphate</name>
        <dbReference type="ChEBI" id="CHEBI:58121"/>
    </ligand>
</feature>
<evidence type="ECO:0000256" key="8">
    <source>
        <dbReference type="ARBA" id="ARBA00018836"/>
    </source>
</evidence>
<name>A0A5C6VUV0_9BURK</name>
<dbReference type="RefSeq" id="WP_028368379.1">
    <property type="nucleotide sequence ID" value="NZ_JAZHFZ010000007.1"/>
</dbReference>
<evidence type="ECO:0000256" key="13">
    <source>
        <dbReference type="ARBA" id="ARBA00023239"/>
    </source>
</evidence>
<dbReference type="PIRSF" id="PIRSF001259">
    <property type="entry name" value="RibA"/>
    <property type="match status" value="1"/>
</dbReference>
<dbReference type="Gene3D" id="3.90.870.10">
    <property type="entry name" value="DHBP synthase"/>
    <property type="match status" value="1"/>
</dbReference>
<organism evidence="17 18">
    <name type="scientific">Paraburkholderia azotifigens</name>
    <dbReference type="NCBI Taxonomy" id="2057004"/>
    <lineage>
        <taxon>Bacteria</taxon>
        <taxon>Pseudomonadati</taxon>
        <taxon>Pseudomonadota</taxon>
        <taxon>Betaproteobacteria</taxon>
        <taxon>Burkholderiales</taxon>
        <taxon>Burkholderiaceae</taxon>
        <taxon>Paraburkholderia</taxon>
    </lineage>
</organism>
<evidence type="ECO:0000313" key="17">
    <source>
        <dbReference type="EMBL" id="TXC87485.1"/>
    </source>
</evidence>
<feature type="domain" description="GTP cyclohydrolase II" evidence="15">
    <location>
        <begin position="208"/>
        <end position="366"/>
    </location>
</feature>
<keyword evidence="11 14" id="KW-0460">Magnesium</keyword>
<dbReference type="GO" id="GO:0005829">
    <property type="term" value="C:cytosol"/>
    <property type="evidence" value="ECO:0007669"/>
    <property type="project" value="TreeGrafter"/>
</dbReference>
<evidence type="ECO:0000256" key="2">
    <source>
        <dbReference type="ARBA" id="ARBA00001936"/>
    </source>
</evidence>
<dbReference type="Proteomes" id="UP000321776">
    <property type="component" value="Unassembled WGS sequence"/>
</dbReference>
<evidence type="ECO:0000256" key="14">
    <source>
        <dbReference type="HAMAP-Rule" id="MF_00180"/>
    </source>
</evidence>
<evidence type="ECO:0000256" key="3">
    <source>
        <dbReference type="ARBA" id="ARBA00002284"/>
    </source>
</evidence>
<dbReference type="PANTHER" id="PTHR21327">
    <property type="entry name" value="GTP CYCLOHYDROLASE II-RELATED"/>
    <property type="match status" value="1"/>
</dbReference>
<keyword evidence="17" id="KW-0378">Hydrolase</keyword>
<dbReference type="AlphaFoldDB" id="A0A5C6VUV0"/>
<comment type="subunit">
    <text evidence="14">Homodimer.</text>
</comment>
<comment type="catalytic activity">
    <reaction evidence="1 14">
        <text>D-ribulose 5-phosphate = (2S)-2-hydroxy-3-oxobutyl phosphate + formate + H(+)</text>
        <dbReference type="Rhea" id="RHEA:18457"/>
        <dbReference type="ChEBI" id="CHEBI:15378"/>
        <dbReference type="ChEBI" id="CHEBI:15740"/>
        <dbReference type="ChEBI" id="CHEBI:58121"/>
        <dbReference type="ChEBI" id="CHEBI:58830"/>
        <dbReference type="EC" id="4.1.99.12"/>
    </reaction>
</comment>
<dbReference type="InterPro" id="IPR017945">
    <property type="entry name" value="DHBP_synth_RibB-like_a/b_dom"/>
</dbReference>
<proteinExistence type="inferred from homology"/>
<evidence type="ECO:0000256" key="1">
    <source>
        <dbReference type="ARBA" id="ARBA00000141"/>
    </source>
</evidence>
<dbReference type="SUPFAM" id="SSF55821">
    <property type="entry name" value="YrdC/RibB"/>
    <property type="match status" value="1"/>
</dbReference>
<evidence type="ECO:0000256" key="7">
    <source>
        <dbReference type="ARBA" id="ARBA00012153"/>
    </source>
</evidence>
<comment type="similarity">
    <text evidence="14">Belongs to the DHBP synthase family.</text>
</comment>
<dbReference type="Proteomes" id="UP001481677">
    <property type="component" value="Unassembled WGS sequence"/>
</dbReference>
<dbReference type="GO" id="GO:0009231">
    <property type="term" value="P:riboflavin biosynthetic process"/>
    <property type="evidence" value="ECO:0007669"/>
    <property type="project" value="UniProtKB-UniRule"/>
</dbReference>
<feature type="site" description="Essential for catalytic activity" evidence="14">
    <location>
        <position position="164"/>
    </location>
</feature>
<dbReference type="Gene3D" id="3.40.50.10990">
    <property type="entry name" value="GTP cyclohydrolase II"/>
    <property type="match status" value="1"/>
</dbReference>
<reference evidence="17 18" key="1">
    <citation type="journal article" date="2018" name="Int. J. Syst. Evol. Microbiol.">
        <title>Paraburkholderia azotifigens sp. nov., a nitrogen-fixing bacterium isolated from paddy soil.</title>
        <authorList>
            <person name="Choi G.M."/>
            <person name="Im W.T."/>
        </authorList>
    </citation>
    <scope>NUCLEOTIDE SEQUENCE [LARGE SCALE GENOMIC DNA]</scope>
    <source>
        <strain evidence="17 18">NF 2-5-3</strain>
    </source>
</reference>
<dbReference type="NCBIfam" id="NF010626">
    <property type="entry name" value="PRK14019.1"/>
    <property type="match status" value="1"/>
</dbReference>
<feature type="site" description="Essential for catalytic activity" evidence="14">
    <location>
        <position position="126"/>
    </location>
</feature>
<accession>A0A5C6VUV0</accession>
<evidence type="ECO:0000259" key="15">
    <source>
        <dbReference type="Pfam" id="PF00925"/>
    </source>
</evidence>
<keyword evidence="19" id="KW-1185">Reference proteome</keyword>
<dbReference type="NCBIfam" id="TIGR00506">
    <property type="entry name" value="ribB"/>
    <property type="match status" value="1"/>
</dbReference>
<dbReference type="EMBL" id="JAZHGA010000009">
    <property type="protein sequence ID" value="MEM5341104.1"/>
    <property type="molecule type" value="Genomic_DNA"/>
</dbReference>
<comment type="cofactor">
    <cofactor evidence="2">
        <name>Mn(2+)</name>
        <dbReference type="ChEBI" id="CHEBI:29035"/>
    </cofactor>
</comment>
<sequence length="378" mass="40964">MTLASTLEIIAELKAGRMVILVDEEDRENEGDLVIAAEFITPEAINFMARFGRGLICLTLTQERCRQLNLPLMTHRNGTQYGTAFTVSIEAAEGVTTGISAADRAHTIATAVAANARAEDIVQPGHVFPIMAQPGGVLVRAGHTEAGCDFTALAGLTPAAVICEIIKDDGTMARLPDLLTFAEEHGLKIGTIADLIHYRSRTESIVERVCERTMQTVHGPFRAVMYLDQPSGQPHMALVRGTPTPDRETMVRVHEPLSVLDLLEVGTSTHSWTLDAAMKEIAAHDHGVIVLLNCGDSKEHMIDVFKAFDEKSRAEALKRRPVDFKTYGIGAQILRELGVGKMQVLSNPRKLGSMSGYGLEVTGFVPMPGSAAQKPQNC</sequence>
<reference evidence="16 19" key="3">
    <citation type="submission" date="2024-01" db="EMBL/GenBank/DDBJ databases">
        <title>The diversity of rhizobia nodulating Mimosa spp. in eleven states of Brazil covering several biomes is determined by host plant, location, and edaphic factors.</title>
        <authorList>
            <person name="Rouws L."/>
            <person name="Barauna A."/>
            <person name="Beukes C."/>
            <person name="De Faria S.M."/>
            <person name="Gross E."/>
            <person name="Dos Reis Junior F.B."/>
            <person name="Simon M."/>
            <person name="Maluk M."/>
            <person name="Odee D.W."/>
            <person name="Kenicer G."/>
            <person name="Young J.P.W."/>
            <person name="Reis V.M."/>
            <person name="Zilli J."/>
            <person name="James E.K."/>
        </authorList>
    </citation>
    <scope>NUCLEOTIDE SEQUENCE [LARGE SCALE GENOMIC DNA]</scope>
    <source>
        <strain evidence="16 19">JPY530</strain>
    </source>
</reference>
<keyword evidence="12 14" id="KW-0464">Manganese</keyword>
<comment type="pathway">
    <text evidence="4 14">Cofactor biosynthesis; riboflavin biosynthesis; 2-hydroxy-3-oxobutyl phosphate from D-ribulose 5-phosphate: step 1/1.</text>
</comment>
<comment type="similarity">
    <text evidence="5">In the N-terminal section; belongs to the DHBP synthase family.</text>
</comment>
<dbReference type="InterPro" id="IPR000422">
    <property type="entry name" value="DHBP_synthase_RibB"/>
</dbReference>
<evidence type="ECO:0000256" key="6">
    <source>
        <dbReference type="ARBA" id="ARBA00008976"/>
    </source>
</evidence>
<dbReference type="PANTHER" id="PTHR21327:SF34">
    <property type="entry name" value="3,4-DIHYDROXY-2-BUTANONE 4-PHOSPHATE SYNTHASE"/>
    <property type="match status" value="1"/>
</dbReference>
<protein>
    <recommendedName>
        <fullName evidence="8 14">3,4-dihydroxy-2-butanone 4-phosphate synthase</fullName>
        <shortName evidence="14">DHBP synthase</shortName>
        <ecNumber evidence="7 14">4.1.99.12</ecNumber>
    </recommendedName>
</protein>
<keyword evidence="10 14" id="KW-0479">Metal-binding</keyword>
<gene>
    <name evidence="14" type="primary">ribB</name>
    <name evidence="16" type="synonym">ribBA</name>
    <name evidence="17" type="ORF">FRZ40_07830</name>
    <name evidence="16" type="ORF">V4C56_15915</name>
</gene>
<feature type="binding site" evidence="14">
    <location>
        <position position="28"/>
    </location>
    <ligand>
        <name>Mg(2+)</name>
        <dbReference type="ChEBI" id="CHEBI:18420"/>
        <label>1</label>
    </ligand>
</feature>
<dbReference type="Pfam" id="PF00925">
    <property type="entry name" value="GTP_cyclohydro2"/>
    <property type="match status" value="1"/>
</dbReference>
<evidence type="ECO:0000256" key="9">
    <source>
        <dbReference type="ARBA" id="ARBA00022619"/>
    </source>
</evidence>
<evidence type="ECO:0000256" key="10">
    <source>
        <dbReference type="ARBA" id="ARBA00022723"/>
    </source>
</evidence>
<dbReference type="EC" id="4.1.99.12" evidence="7 14"/>
<comment type="similarity">
    <text evidence="6">In the C-terminal section; belongs to the GTP cyclohydrolase II family.</text>
</comment>
<keyword evidence="13 14" id="KW-0456">Lyase</keyword>
<dbReference type="GO" id="GO:0008686">
    <property type="term" value="F:3,4-dihydroxy-2-butanone-4-phosphate synthase activity"/>
    <property type="evidence" value="ECO:0007669"/>
    <property type="project" value="UniProtKB-UniRule"/>
</dbReference>
<evidence type="ECO:0000256" key="4">
    <source>
        <dbReference type="ARBA" id="ARBA00004904"/>
    </source>
</evidence>
<dbReference type="HAMAP" id="MF_00180">
    <property type="entry name" value="RibB"/>
    <property type="match status" value="1"/>
</dbReference>
<evidence type="ECO:0000256" key="11">
    <source>
        <dbReference type="ARBA" id="ARBA00022842"/>
    </source>
</evidence>
<feature type="binding site" evidence="14">
    <location>
        <begin position="27"/>
        <end position="28"/>
    </location>
    <ligand>
        <name>D-ribulose 5-phosphate</name>
        <dbReference type="ChEBI" id="CHEBI:58121"/>
    </ligand>
</feature>
<evidence type="ECO:0000256" key="12">
    <source>
        <dbReference type="ARBA" id="ARBA00023211"/>
    </source>
</evidence>
<dbReference type="EMBL" id="VOQS01000001">
    <property type="protein sequence ID" value="TXC87485.1"/>
    <property type="molecule type" value="Genomic_DNA"/>
</dbReference>
<dbReference type="InterPro" id="IPR032677">
    <property type="entry name" value="GTP_cyclohydro_II"/>
</dbReference>
<feature type="binding site" evidence="14">
    <location>
        <begin position="140"/>
        <end position="144"/>
    </location>
    <ligand>
        <name>D-ribulose 5-phosphate</name>
        <dbReference type="ChEBI" id="CHEBI:58121"/>
    </ligand>
</feature>
<evidence type="ECO:0000313" key="16">
    <source>
        <dbReference type="EMBL" id="MEM5341104.1"/>
    </source>
</evidence>
<keyword evidence="9 14" id="KW-0686">Riboflavin biosynthesis</keyword>
<comment type="cofactor">
    <cofactor evidence="14">
        <name>Mg(2+)</name>
        <dbReference type="ChEBI" id="CHEBI:18420"/>
    </cofactor>
    <cofactor evidence="14">
        <name>Mn(2+)</name>
        <dbReference type="ChEBI" id="CHEBI:29035"/>
    </cofactor>
    <text evidence="14">Binds 2 divalent metal cations per subunit. Magnesium or manganese.</text>
</comment>
<comment type="caution">
    <text evidence="17">The sequence shown here is derived from an EMBL/GenBank/DDBJ whole genome shotgun (WGS) entry which is preliminary data.</text>
</comment>
<dbReference type="SUPFAM" id="SSF142695">
    <property type="entry name" value="RibA-like"/>
    <property type="match status" value="1"/>
</dbReference>
<evidence type="ECO:0000313" key="19">
    <source>
        <dbReference type="Proteomes" id="UP001481677"/>
    </source>
</evidence>
<dbReference type="GO" id="GO:0000287">
    <property type="term" value="F:magnesium ion binding"/>
    <property type="evidence" value="ECO:0007669"/>
    <property type="project" value="UniProtKB-UniRule"/>
</dbReference>
<dbReference type="GO" id="GO:0030145">
    <property type="term" value="F:manganese ion binding"/>
    <property type="evidence" value="ECO:0007669"/>
    <property type="project" value="UniProtKB-UniRule"/>
</dbReference>